<proteinExistence type="predicted"/>
<dbReference type="RefSeq" id="WP_065236243.1">
    <property type="nucleotide sequence ID" value="NZ_CAAAJE010000003.1"/>
</dbReference>
<evidence type="ECO:0000256" key="1">
    <source>
        <dbReference type="SAM" id="Phobius"/>
    </source>
</evidence>
<keyword evidence="1" id="KW-0812">Transmembrane</keyword>
<evidence type="ECO:0000313" key="2">
    <source>
        <dbReference type="EMBL" id="KTD59842.1"/>
    </source>
</evidence>
<keyword evidence="1" id="KW-0472">Membrane</keyword>
<protein>
    <submittedName>
        <fullName evidence="2">Dot/Icm T4SS effector</fullName>
    </submittedName>
</protein>
<feature type="transmembrane region" description="Helical" evidence="1">
    <location>
        <begin position="1002"/>
        <end position="1022"/>
    </location>
</feature>
<dbReference type="AlphaFoldDB" id="A0A0W0YSH1"/>
<reference evidence="2 3" key="1">
    <citation type="submission" date="2015-11" db="EMBL/GenBank/DDBJ databases">
        <title>Genomic analysis of 38 Legionella species identifies large and diverse effector repertoires.</title>
        <authorList>
            <person name="Burstein D."/>
            <person name="Amaro F."/>
            <person name="Zusman T."/>
            <person name="Lifshitz Z."/>
            <person name="Cohen O."/>
            <person name="Gilbert J.A."/>
            <person name="Pupko T."/>
            <person name="Shuman H.A."/>
            <person name="Segal G."/>
        </authorList>
    </citation>
    <scope>NUCLEOTIDE SEQUENCE [LARGE SCALE GENOMIC DNA]</scope>
    <source>
        <strain evidence="2 3">Mt.St.Helens-4</strain>
    </source>
</reference>
<name>A0A0W0YSH1_9GAMM</name>
<accession>A0A0W0YSH1</accession>
<dbReference type="PATRIC" id="fig|28087.4.peg.512"/>
<evidence type="ECO:0000313" key="3">
    <source>
        <dbReference type="Proteomes" id="UP000054621"/>
    </source>
</evidence>
<comment type="caution">
    <text evidence="2">The sequence shown here is derived from an EMBL/GenBank/DDBJ whole genome shotgun (WGS) entry which is preliminary data.</text>
</comment>
<dbReference type="EMBL" id="LNYV01000004">
    <property type="protein sequence ID" value="KTD59842.1"/>
    <property type="molecule type" value="Genomic_DNA"/>
</dbReference>
<sequence length="1087" mass="123115">MFDKTSPVTDKGFQRYKQDFQKKFLLNLENHLKLPYDPKGADNQPYRVIERTKNTEAALSRIFDEYKIPLLSYDEFKKYIKAPSCIGVYMQSLMDELLPELLNEDKTGLNPRIINAINHNNKENYRLMLERANNDPQQLARFFIQAIVVGYSQQMLDKVKKDKDPTVQISWFNNEGAEFTIVSRLVNINGLSEFAQKPLPLDEEEQRSRMQKLMNVYGGNENAPQALKNKFDAFGDSFEISKIQALKTYLDALSWALKEENLKGLSKEKAEELYQLVEENISLVPLDEDLEARVNALHIETLFDKAYEDLEKTDPKVGNLLSAVKKLKDNGDLSTADLERITTYLNDTKAFIQNPTREAREKQHNNMRDAIRKNQSWGPIVGGALLLDMNKVVYHSLDFDGCYSNEASSFNLGRNWIKERTLEESNKAYLEANREFLDSLKTKDKTVLFIGSNRQSPYIDFKNGTGTDYPPGSVYPRMDAIAKDLGENATFNPFLLPDLESDVVVAGKTLEKFNEKGYLNENGSYKEGIKSTKFNEDGFLELMDDESKVSLALAQMHYAAMENPEDIIEFNFYDDRKDIVESMEHFFKEHPELIPKNVILNLRGYSGPQLTQEQANENLLNFLTHTTIDLESEETKNAISEAKKHNIPILIKIPGEEEKFKIYRRASNGDWDFADFNRNIKGLDPSKFDEVFPELKGIKGHNTSKKMEIFDELKKHHFLPIPVTRRDKIYNYGSPTLIASIPGEGSIPKEVADWKPLYVAVREASMSPDAKHWKAMKVASEFSFTELISQSYSDTHLPAKRVKEFIEHNLSKMGNKESVEVLSKSKISSQAVVQILNGNENKDNIIKQIIENKVNQLKEELSKEVRQQIESFLKGFTKTINTIINEKLLELSNENELEKRTAIESYLIDLYKLKIRDGNKSLAEMEINNGIKQPRNALCSTISDALNSPITLQDCQKLNSLVGHARNAAAPDVDPKSKSKSLCELAYLSDELVGAKSEKLQAVSAACGVFAVIATIVAFALAPTGLGFIIAMAVAGALAAASIGTGIAAKVKESDLSEKTRDFKKVLEEKREVKVEYAPEPPQFNFS</sequence>
<dbReference type="OrthoDB" id="5653025at2"/>
<gene>
    <name evidence="2" type="ORF">Lsai_0486</name>
</gene>
<dbReference type="eggNOG" id="ENOG5030NFZ">
    <property type="taxonomic scope" value="Bacteria"/>
</dbReference>
<dbReference type="Proteomes" id="UP000054621">
    <property type="component" value="Unassembled WGS sequence"/>
</dbReference>
<keyword evidence="1" id="KW-1133">Transmembrane helix</keyword>
<organism evidence="2 3">
    <name type="scientific">Legionella sainthelensi</name>
    <dbReference type="NCBI Taxonomy" id="28087"/>
    <lineage>
        <taxon>Bacteria</taxon>
        <taxon>Pseudomonadati</taxon>
        <taxon>Pseudomonadota</taxon>
        <taxon>Gammaproteobacteria</taxon>
        <taxon>Legionellales</taxon>
        <taxon>Legionellaceae</taxon>
        <taxon>Legionella</taxon>
    </lineage>
</organism>
<feature type="transmembrane region" description="Helical" evidence="1">
    <location>
        <begin position="1028"/>
        <end position="1049"/>
    </location>
</feature>